<name>A0A2S7IK31_9BACT</name>
<dbReference type="InterPro" id="IPR013324">
    <property type="entry name" value="RNA_pol_sigma_r3/r4-like"/>
</dbReference>
<evidence type="ECO:0000256" key="4">
    <source>
        <dbReference type="ARBA" id="ARBA00023163"/>
    </source>
</evidence>
<proteinExistence type="inferred from homology"/>
<organism evidence="7 8">
    <name type="scientific">Siphonobacter curvatus</name>
    <dbReference type="NCBI Taxonomy" id="2094562"/>
    <lineage>
        <taxon>Bacteria</taxon>
        <taxon>Pseudomonadati</taxon>
        <taxon>Bacteroidota</taxon>
        <taxon>Cytophagia</taxon>
        <taxon>Cytophagales</taxon>
        <taxon>Cytophagaceae</taxon>
        <taxon>Siphonobacter</taxon>
    </lineage>
</organism>
<dbReference type="Pfam" id="PF04542">
    <property type="entry name" value="Sigma70_r2"/>
    <property type="match status" value="1"/>
</dbReference>
<sequence length="198" mass="23445">MYNERSHTDHELLIRLQNGDESAFASLYDRYWSKLYAYVYNRIRSQEDTEELVQEVFIVLWENRQSIVITDSLSLYLFSILKRQLVSYFRSEKVKSVFAEHFAHFIRGQMDNSTDERWAVDDLQQRIEAAIAELPNKCQEVFWLSRKQQLSSLEIASQLQISQRTVENYLSRAVAHLKLQLGDVLVFWAFTYLFSAVL</sequence>
<keyword evidence="3" id="KW-0731">Sigma factor</keyword>
<evidence type="ECO:0000313" key="7">
    <source>
        <dbReference type="EMBL" id="PQA57020.1"/>
    </source>
</evidence>
<dbReference type="InterPro" id="IPR014327">
    <property type="entry name" value="RNA_pol_sigma70_bacteroid"/>
</dbReference>
<dbReference type="GO" id="GO:0016987">
    <property type="term" value="F:sigma factor activity"/>
    <property type="evidence" value="ECO:0007669"/>
    <property type="project" value="UniProtKB-KW"/>
</dbReference>
<keyword evidence="2" id="KW-0805">Transcription regulation</keyword>
<dbReference type="InterPro" id="IPR007627">
    <property type="entry name" value="RNA_pol_sigma70_r2"/>
</dbReference>
<dbReference type="PANTHER" id="PTHR43133">
    <property type="entry name" value="RNA POLYMERASE ECF-TYPE SIGMA FACTO"/>
    <property type="match status" value="1"/>
</dbReference>
<evidence type="ECO:0000256" key="1">
    <source>
        <dbReference type="ARBA" id="ARBA00010641"/>
    </source>
</evidence>
<dbReference type="AlphaFoldDB" id="A0A2S7IK31"/>
<evidence type="ECO:0000259" key="5">
    <source>
        <dbReference type="Pfam" id="PF04542"/>
    </source>
</evidence>
<evidence type="ECO:0000259" key="6">
    <source>
        <dbReference type="Pfam" id="PF08281"/>
    </source>
</evidence>
<dbReference type="Proteomes" id="UP000239590">
    <property type="component" value="Unassembled WGS sequence"/>
</dbReference>
<dbReference type="Pfam" id="PF08281">
    <property type="entry name" value="Sigma70_r4_2"/>
    <property type="match status" value="1"/>
</dbReference>
<dbReference type="InterPro" id="IPR039425">
    <property type="entry name" value="RNA_pol_sigma-70-like"/>
</dbReference>
<evidence type="ECO:0000313" key="8">
    <source>
        <dbReference type="Proteomes" id="UP000239590"/>
    </source>
</evidence>
<keyword evidence="8" id="KW-1185">Reference proteome</keyword>
<comment type="similarity">
    <text evidence="1">Belongs to the sigma-70 factor family. ECF subfamily.</text>
</comment>
<reference evidence="8" key="1">
    <citation type="submission" date="2018-02" db="EMBL/GenBank/DDBJ databases">
        <title>Genome sequencing of Solimonas sp. HR-BB.</title>
        <authorList>
            <person name="Lee Y."/>
            <person name="Jeon C.O."/>
        </authorList>
    </citation>
    <scope>NUCLEOTIDE SEQUENCE [LARGE SCALE GENOMIC DNA]</scope>
    <source>
        <strain evidence="8">HR-U</strain>
    </source>
</reference>
<accession>A0A2S7IK31</accession>
<dbReference type="InterPro" id="IPR013249">
    <property type="entry name" value="RNA_pol_sigma70_r4_t2"/>
</dbReference>
<dbReference type="InterPro" id="IPR013325">
    <property type="entry name" value="RNA_pol_sigma_r2"/>
</dbReference>
<dbReference type="GO" id="GO:0003677">
    <property type="term" value="F:DNA binding"/>
    <property type="evidence" value="ECO:0007669"/>
    <property type="project" value="InterPro"/>
</dbReference>
<dbReference type="InterPro" id="IPR036388">
    <property type="entry name" value="WH-like_DNA-bd_sf"/>
</dbReference>
<comment type="caution">
    <text evidence="7">The sequence shown here is derived from an EMBL/GenBank/DDBJ whole genome shotgun (WGS) entry which is preliminary data.</text>
</comment>
<dbReference type="InterPro" id="IPR014284">
    <property type="entry name" value="RNA_pol_sigma-70_dom"/>
</dbReference>
<dbReference type="Gene3D" id="1.10.10.10">
    <property type="entry name" value="Winged helix-like DNA-binding domain superfamily/Winged helix DNA-binding domain"/>
    <property type="match status" value="1"/>
</dbReference>
<keyword evidence="4" id="KW-0804">Transcription</keyword>
<feature type="domain" description="RNA polymerase sigma-70 region 2" evidence="5">
    <location>
        <begin position="27"/>
        <end position="93"/>
    </location>
</feature>
<dbReference type="NCBIfam" id="TIGR02937">
    <property type="entry name" value="sigma70-ECF"/>
    <property type="match status" value="1"/>
</dbReference>
<dbReference type="OrthoDB" id="679904at2"/>
<dbReference type="EMBL" id="PTRA01000002">
    <property type="protein sequence ID" value="PQA57020.1"/>
    <property type="molecule type" value="Genomic_DNA"/>
</dbReference>
<evidence type="ECO:0000256" key="2">
    <source>
        <dbReference type="ARBA" id="ARBA00023015"/>
    </source>
</evidence>
<feature type="domain" description="RNA polymerase sigma factor 70 region 4 type 2" evidence="6">
    <location>
        <begin position="125"/>
        <end position="177"/>
    </location>
</feature>
<dbReference type="SUPFAM" id="SSF88659">
    <property type="entry name" value="Sigma3 and sigma4 domains of RNA polymerase sigma factors"/>
    <property type="match status" value="1"/>
</dbReference>
<dbReference type="SUPFAM" id="SSF88946">
    <property type="entry name" value="Sigma2 domain of RNA polymerase sigma factors"/>
    <property type="match status" value="1"/>
</dbReference>
<dbReference type="GO" id="GO:0006352">
    <property type="term" value="P:DNA-templated transcription initiation"/>
    <property type="evidence" value="ECO:0007669"/>
    <property type="project" value="InterPro"/>
</dbReference>
<dbReference type="PANTHER" id="PTHR43133:SF46">
    <property type="entry name" value="RNA POLYMERASE SIGMA-70 FACTOR ECF SUBFAMILY"/>
    <property type="match status" value="1"/>
</dbReference>
<evidence type="ECO:0000256" key="3">
    <source>
        <dbReference type="ARBA" id="ARBA00023082"/>
    </source>
</evidence>
<gene>
    <name evidence="7" type="ORF">C5O19_16965</name>
</gene>
<dbReference type="Gene3D" id="1.10.1740.10">
    <property type="match status" value="1"/>
</dbReference>
<dbReference type="NCBIfam" id="TIGR02985">
    <property type="entry name" value="Sig70_bacteroi1"/>
    <property type="match status" value="1"/>
</dbReference>
<protein>
    <submittedName>
        <fullName evidence="7">RNA polymerase sigma-70 factor</fullName>
    </submittedName>
</protein>